<gene>
    <name evidence="2" type="ORF">L9F63_001913</name>
</gene>
<reference evidence="2" key="2">
    <citation type="submission" date="2023-05" db="EMBL/GenBank/DDBJ databases">
        <authorList>
            <person name="Fouks B."/>
        </authorList>
    </citation>
    <scope>NUCLEOTIDE SEQUENCE</scope>
    <source>
        <strain evidence="2">Stay&amp;Tobe</strain>
        <tissue evidence="2">Testes</tissue>
    </source>
</reference>
<accession>A0AAD8A2Z1</accession>
<feature type="region of interest" description="Disordered" evidence="1">
    <location>
        <begin position="382"/>
        <end position="406"/>
    </location>
</feature>
<organism evidence="2 3">
    <name type="scientific">Diploptera punctata</name>
    <name type="common">Pacific beetle cockroach</name>
    <dbReference type="NCBI Taxonomy" id="6984"/>
    <lineage>
        <taxon>Eukaryota</taxon>
        <taxon>Metazoa</taxon>
        <taxon>Ecdysozoa</taxon>
        <taxon>Arthropoda</taxon>
        <taxon>Hexapoda</taxon>
        <taxon>Insecta</taxon>
        <taxon>Pterygota</taxon>
        <taxon>Neoptera</taxon>
        <taxon>Polyneoptera</taxon>
        <taxon>Dictyoptera</taxon>
        <taxon>Blattodea</taxon>
        <taxon>Blaberoidea</taxon>
        <taxon>Blaberidae</taxon>
        <taxon>Diplopterinae</taxon>
        <taxon>Diploptera</taxon>
    </lineage>
</organism>
<dbReference type="AlphaFoldDB" id="A0AAD8A2Z1"/>
<dbReference type="InterPro" id="IPR011989">
    <property type="entry name" value="ARM-like"/>
</dbReference>
<dbReference type="Gene3D" id="1.25.10.10">
    <property type="entry name" value="Leucine-rich Repeat Variant"/>
    <property type="match status" value="1"/>
</dbReference>
<dbReference type="PANTHER" id="PTHR36983:SF2">
    <property type="entry name" value="DNAJ HOMOLOG SUBFAMILY C MEMBER 13"/>
    <property type="match status" value="1"/>
</dbReference>
<dbReference type="GO" id="GO:0010008">
    <property type="term" value="C:endosome membrane"/>
    <property type="evidence" value="ECO:0007669"/>
    <property type="project" value="TreeGrafter"/>
</dbReference>
<dbReference type="GO" id="GO:0006898">
    <property type="term" value="P:receptor-mediated endocytosis"/>
    <property type="evidence" value="ECO:0007669"/>
    <property type="project" value="TreeGrafter"/>
</dbReference>
<evidence type="ECO:0000256" key="1">
    <source>
        <dbReference type="SAM" id="MobiDB-lite"/>
    </source>
</evidence>
<protein>
    <submittedName>
        <fullName evidence="2">Uncharacterized protein</fullName>
    </submittedName>
</protein>
<dbReference type="GO" id="GO:2000641">
    <property type="term" value="P:regulation of early endosome to late endosome transport"/>
    <property type="evidence" value="ECO:0007669"/>
    <property type="project" value="InterPro"/>
</dbReference>
<proteinExistence type="predicted"/>
<evidence type="ECO:0000313" key="2">
    <source>
        <dbReference type="EMBL" id="KAJ9591559.1"/>
    </source>
</evidence>
<name>A0AAD8A2Z1_DIPPU</name>
<dbReference type="Proteomes" id="UP001233999">
    <property type="component" value="Unassembled WGS sequence"/>
</dbReference>
<comment type="caution">
    <text evidence="2">The sequence shown here is derived from an EMBL/GenBank/DDBJ whole genome shotgun (WGS) entry which is preliminary data.</text>
</comment>
<dbReference type="PANTHER" id="PTHR36983">
    <property type="entry name" value="DNAJ HOMOLOG SUBFAMILY C MEMBER 13"/>
    <property type="match status" value="1"/>
</dbReference>
<sequence length="406" mass="44659">MHTTRIVKEALNKGAVLYLLDLFCNSSVPAVREKTAELLARMGADKLVGPKVRLTLGRFLPAVFADAMRDSPQTCVHMFEGKHENPELIWDVNTRSRVSNNIADLREEHFVMQKHNPQVNWKVPDDTSLAVTASPGELVVGGVYLRLFVANPGWVLRKPKEFLAELMDTCLMLMKKDKPDVELLETATSALVCLLQAQPSLADQVPSLGHIPQLCKQMVIHRQQGAIIKAAILVLHQLATSEVCILAMGHTDCISPLKQAMQARRDMIGVACEALNRLFSANQDQLIRQALEADLVPYLLGLLEGRLEALENPAMTKAQIVKALKAMSRSLLHGDKVAAILDKSSVWSEYKDQRHDLFITATPTAGYLTAGTPATAGYLTQGTTQTIPDAPPPMDKEDPLARTEPI</sequence>
<evidence type="ECO:0000313" key="3">
    <source>
        <dbReference type="Proteomes" id="UP001233999"/>
    </source>
</evidence>
<dbReference type="EMBL" id="JASPKZ010003864">
    <property type="protein sequence ID" value="KAJ9591559.1"/>
    <property type="molecule type" value="Genomic_DNA"/>
</dbReference>
<dbReference type="SUPFAM" id="SSF48371">
    <property type="entry name" value="ARM repeat"/>
    <property type="match status" value="1"/>
</dbReference>
<feature type="compositionally biased region" description="Basic and acidic residues" evidence="1">
    <location>
        <begin position="394"/>
        <end position="406"/>
    </location>
</feature>
<dbReference type="GO" id="GO:0007032">
    <property type="term" value="P:endosome organization"/>
    <property type="evidence" value="ECO:0007669"/>
    <property type="project" value="InterPro"/>
</dbReference>
<dbReference type="InterPro" id="IPR016024">
    <property type="entry name" value="ARM-type_fold"/>
</dbReference>
<dbReference type="InterPro" id="IPR044978">
    <property type="entry name" value="GRV2/DNAJC13"/>
</dbReference>
<reference evidence="2" key="1">
    <citation type="journal article" date="2023" name="IScience">
        <title>Live-bearing cockroach genome reveals convergent evolutionary mechanisms linked to viviparity in insects and beyond.</title>
        <authorList>
            <person name="Fouks B."/>
            <person name="Harrison M.C."/>
            <person name="Mikhailova A.A."/>
            <person name="Marchal E."/>
            <person name="English S."/>
            <person name="Carruthers M."/>
            <person name="Jennings E.C."/>
            <person name="Chiamaka E.L."/>
            <person name="Frigard R.A."/>
            <person name="Pippel M."/>
            <person name="Attardo G.M."/>
            <person name="Benoit J.B."/>
            <person name="Bornberg-Bauer E."/>
            <person name="Tobe S.S."/>
        </authorList>
    </citation>
    <scope>NUCLEOTIDE SEQUENCE</scope>
    <source>
        <strain evidence="2">Stay&amp;Tobe</strain>
    </source>
</reference>
<keyword evidence="3" id="KW-1185">Reference proteome</keyword>